<dbReference type="GO" id="GO:0046872">
    <property type="term" value="F:metal ion binding"/>
    <property type="evidence" value="ECO:0007669"/>
    <property type="project" value="UniProtKB-KW"/>
</dbReference>
<protein>
    <recommendedName>
        <fullName evidence="4">3',5'-cyclic-AMP phosphodiesterase</fullName>
        <ecNumber evidence="4">3.1.4.53</ecNumber>
    </recommendedName>
</protein>
<dbReference type="InterPro" id="IPR023088">
    <property type="entry name" value="PDEase"/>
</dbReference>
<dbReference type="VEuPathDB" id="HostDB:ENSCPOG00000030930"/>
<evidence type="ECO:0000256" key="2">
    <source>
        <dbReference type="ARBA" id="ARBA00004703"/>
    </source>
</evidence>
<feature type="binding site" evidence="10">
    <location>
        <position position="380"/>
    </location>
    <ligand>
        <name>AMP</name>
        <dbReference type="ChEBI" id="CHEBI:456215"/>
    </ligand>
</feature>
<evidence type="ECO:0000256" key="6">
    <source>
        <dbReference type="ARBA" id="ARBA00022801"/>
    </source>
</evidence>
<evidence type="ECO:0000256" key="4">
    <source>
        <dbReference type="ARBA" id="ARBA00012276"/>
    </source>
</evidence>
<evidence type="ECO:0000313" key="15">
    <source>
        <dbReference type="Proteomes" id="UP000005447"/>
    </source>
</evidence>
<sequence length="593" mass="65550">GLCPWSPQGSGSRPGSPLLPPLGSCPWAPVEAELSPQVKFTMRARGTGQNRVLGSAGRMEEMDGGIFDLDNGPSCSRAAQAPGSHSQWAEPFLYPSDSDCELSPKAESRNSSAASDLYIKAVCKPTRGFDWVRGPGLSPTAVSQQRRRPDHDTLCPGECHPVLPEPRAEPPLPPNSASRRSWPVLVPAPPFPQFKRVLNRELIHLSETSGSRNQVSKYISRTFLDPAEPSPTQTSTLTWSAPAAPVRDCRPPRASKPGLSAATVLRFGEGQLAKELEDTNKWGLNVFQVVDLSGNRPLTAILFSIFQERDLLKTFQILVDMLATYLLTLEGHYLADVACHNSLHAADLAQSVHVLLLKPGQEVFTDLEVLAAIFASAIHDVRRPPWRLQPLPLPAESELALMYGDISVLENHHLAVGFTLLQADNCDIFWNLNAKQWLSLRRMVIDMVLATDMSKRMNLLADLKTMVETKKVTSLVLQNLGHCTDLGNPTKPLPLYRQWTGPIMAEFFWQGDREHESSLAVSPMCHMHTASVEKSQVCGDCTTWADLVHPDTLDLLDTLEDNRSWYRSRVPWSPLDMGGSEKGLMLEEAEEEQ</sequence>
<dbReference type="SUPFAM" id="SSF109604">
    <property type="entry name" value="HD-domain/PDEase-like"/>
    <property type="match status" value="1"/>
</dbReference>
<dbReference type="GO" id="GO:0006198">
    <property type="term" value="P:cAMP catabolic process"/>
    <property type="evidence" value="ECO:0007669"/>
    <property type="project" value="UniProtKB-UniPathway"/>
</dbReference>
<evidence type="ECO:0000256" key="10">
    <source>
        <dbReference type="PIRSR" id="PIRSR623088-2"/>
    </source>
</evidence>
<name>A0A286X9I1_CAVPO</name>
<dbReference type="PROSITE" id="PS51845">
    <property type="entry name" value="PDEASE_I_2"/>
    <property type="match status" value="1"/>
</dbReference>
<evidence type="ECO:0000256" key="7">
    <source>
        <dbReference type="ARBA" id="ARBA00023149"/>
    </source>
</evidence>
<dbReference type="InterPro" id="IPR040844">
    <property type="entry name" value="PDE4_UCR"/>
</dbReference>
<dbReference type="EC" id="3.1.4.53" evidence="4"/>
<dbReference type="Ensembl" id="ENSCPOT00000043510.1">
    <property type="protein sequence ID" value="ENSCPOP00000022086.1"/>
    <property type="gene ID" value="ENSCPOG00000030930.1"/>
</dbReference>
<dbReference type="Bgee" id="ENSCPOG00000030930">
    <property type="expression patterns" value="Expressed in testis"/>
</dbReference>
<evidence type="ECO:0000256" key="8">
    <source>
        <dbReference type="ARBA" id="ARBA00033681"/>
    </source>
</evidence>
<feature type="region of interest" description="Disordered" evidence="12">
    <location>
        <begin position="224"/>
        <end position="257"/>
    </location>
</feature>
<evidence type="ECO:0000256" key="5">
    <source>
        <dbReference type="ARBA" id="ARBA00022723"/>
    </source>
</evidence>
<dbReference type="Proteomes" id="UP000005447">
    <property type="component" value="Unassembled WGS sequence"/>
</dbReference>
<proteinExistence type="inferred from homology"/>
<dbReference type="EMBL" id="AAKN02046887">
    <property type="status" value="NOT_ANNOTATED_CDS"/>
    <property type="molecule type" value="Genomic_DNA"/>
</dbReference>
<feature type="binding site" evidence="10">
    <location>
        <begin position="340"/>
        <end position="344"/>
    </location>
    <ligand>
        <name>AMP</name>
        <dbReference type="ChEBI" id="CHEBI:456215"/>
    </ligand>
</feature>
<dbReference type="GO" id="GO:0004115">
    <property type="term" value="F:3',5'-cyclic-AMP phosphodiesterase activity"/>
    <property type="evidence" value="ECO:0007669"/>
    <property type="project" value="UniProtKB-EC"/>
</dbReference>
<dbReference type="GO" id="GO:0007165">
    <property type="term" value="P:signal transduction"/>
    <property type="evidence" value="ECO:0007669"/>
    <property type="project" value="InterPro"/>
</dbReference>
<feature type="region of interest" description="Disordered" evidence="12">
    <location>
        <begin position="63"/>
        <end position="90"/>
    </location>
</feature>
<keyword evidence="5 11" id="KW-0479">Metal-binding</keyword>
<feature type="binding site" evidence="10">
    <location>
        <position position="536"/>
    </location>
    <ligand>
        <name>AMP</name>
        <dbReference type="ChEBI" id="CHEBI:456215"/>
    </ligand>
</feature>
<keyword evidence="7" id="KW-0114">cAMP</keyword>
<evidence type="ECO:0000259" key="13">
    <source>
        <dbReference type="PROSITE" id="PS51845"/>
    </source>
</evidence>
<evidence type="ECO:0000256" key="9">
    <source>
        <dbReference type="PIRSR" id="PIRSR623088-1"/>
    </source>
</evidence>
<feature type="domain" description="PDEase" evidence="13">
    <location>
        <begin position="264"/>
        <end position="573"/>
    </location>
</feature>
<evidence type="ECO:0000256" key="11">
    <source>
        <dbReference type="PIRSR" id="PIRSR623088-3"/>
    </source>
</evidence>
<keyword evidence="6" id="KW-0378">Hydrolase</keyword>
<dbReference type="UniPathway" id="UPA00762">
    <property type="reaction ID" value="UER00747"/>
</dbReference>
<comment type="pathway">
    <text evidence="2">Purine metabolism; 3',5'-cyclic AMP degradation; AMP from 3',5'-cyclic AMP: step 1/1.</text>
</comment>
<feature type="binding site" evidence="10">
    <location>
        <position position="485"/>
    </location>
    <ligand>
        <name>AMP</name>
        <dbReference type="ChEBI" id="CHEBI:456215"/>
    </ligand>
</feature>
<keyword evidence="15" id="KW-1185">Reference proteome</keyword>
<dbReference type="STRING" id="10141.ENSCPOP00000022086"/>
<feature type="active site" description="Proton donor" evidence="9">
    <location>
        <position position="340"/>
    </location>
</feature>
<reference evidence="14" key="3">
    <citation type="submission" date="2025-09" db="UniProtKB">
        <authorList>
            <consortium name="Ensembl"/>
        </authorList>
    </citation>
    <scope>IDENTIFICATION</scope>
    <source>
        <strain evidence="14">2N</strain>
    </source>
</reference>
<feature type="binding site" evidence="11">
    <location>
        <position position="380"/>
    </location>
    <ligand>
        <name>Zn(2+)</name>
        <dbReference type="ChEBI" id="CHEBI:29105"/>
        <label>2</label>
    </ligand>
</feature>
<dbReference type="InterPro" id="IPR036971">
    <property type="entry name" value="PDEase_catalytic_dom_sf"/>
</dbReference>
<evidence type="ECO:0000256" key="12">
    <source>
        <dbReference type="SAM" id="MobiDB-lite"/>
    </source>
</evidence>
<comment type="catalytic activity">
    <reaction evidence="8">
        <text>3',5'-cyclic AMP + H2O = AMP + H(+)</text>
        <dbReference type="Rhea" id="RHEA:25277"/>
        <dbReference type="ChEBI" id="CHEBI:15377"/>
        <dbReference type="ChEBI" id="CHEBI:15378"/>
        <dbReference type="ChEBI" id="CHEBI:58165"/>
        <dbReference type="ChEBI" id="CHEBI:456215"/>
        <dbReference type="EC" id="3.1.4.53"/>
    </reaction>
    <physiologicalReaction direction="left-to-right" evidence="8">
        <dbReference type="Rhea" id="RHEA:25278"/>
    </physiologicalReaction>
</comment>
<dbReference type="GeneTree" id="ENSGT00940000162285"/>
<dbReference type="OMA" id="CHMHTAS"/>
<reference evidence="14" key="2">
    <citation type="submission" date="2025-08" db="UniProtKB">
        <authorList>
            <consortium name="Ensembl"/>
        </authorList>
    </citation>
    <scope>IDENTIFICATION</scope>
    <source>
        <strain evidence="14">2N</strain>
    </source>
</reference>
<comment type="similarity">
    <text evidence="3">Belongs to the cyclic nucleotide phosphodiesterase family. PDE4 subfamily.</text>
</comment>
<reference evidence="15" key="1">
    <citation type="journal article" date="2011" name="Nature">
        <title>A high-resolution map of human evolutionary constraint using 29 mammals.</title>
        <authorList>
            <person name="Lindblad-Toh K."/>
            <person name="Garber M."/>
            <person name="Zuk O."/>
            <person name="Lin M.F."/>
            <person name="Parker B.J."/>
            <person name="Washietl S."/>
            <person name="Kheradpour P."/>
            <person name="Ernst J."/>
            <person name="Jordan G."/>
            <person name="Mauceli E."/>
            <person name="Ward L.D."/>
            <person name="Lowe C.B."/>
            <person name="Holloway A.K."/>
            <person name="Clamp M."/>
            <person name="Gnerre S."/>
            <person name="Alfoldi J."/>
            <person name="Beal K."/>
            <person name="Chang J."/>
            <person name="Clawson H."/>
            <person name="Cuff J."/>
            <person name="Di Palma F."/>
            <person name="Fitzgerald S."/>
            <person name="Flicek P."/>
            <person name="Guttman M."/>
            <person name="Hubisz M.J."/>
            <person name="Jaffe D.B."/>
            <person name="Jungreis I."/>
            <person name="Kent W.J."/>
            <person name="Kostka D."/>
            <person name="Lara M."/>
            <person name="Martins A.L."/>
            <person name="Massingham T."/>
            <person name="Moltke I."/>
            <person name="Raney B.J."/>
            <person name="Rasmussen M.D."/>
            <person name="Robinson J."/>
            <person name="Stark A."/>
            <person name="Vilella A.J."/>
            <person name="Wen J."/>
            <person name="Xie X."/>
            <person name="Zody M.C."/>
            <person name="Baldwin J."/>
            <person name="Bloom T."/>
            <person name="Chin C.W."/>
            <person name="Heiman D."/>
            <person name="Nicol R."/>
            <person name="Nusbaum C."/>
            <person name="Young S."/>
            <person name="Wilkinson J."/>
            <person name="Worley K.C."/>
            <person name="Kovar C.L."/>
            <person name="Muzny D.M."/>
            <person name="Gibbs R.A."/>
            <person name="Cree A."/>
            <person name="Dihn H.H."/>
            <person name="Fowler G."/>
            <person name="Jhangiani S."/>
            <person name="Joshi V."/>
            <person name="Lee S."/>
            <person name="Lewis L.R."/>
            <person name="Nazareth L.V."/>
            <person name="Okwuonu G."/>
            <person name="Santibanez J."/>
            <person name="Warren W.C."/>
            <person name="Mardis E.R."/>
            <person name="Weinstock G.M."/>
            <person name="Wilson R.K."/>
            <person name="Delehaunty K."/>
            <person name="Dooling D."/>
            <person name="Fronik C."/>
            <person name="Fulton L."/>
            <person name="Fulton B."/>
            <person name="Graves T."/>
            <person name="Minx P."/>
            <person name="Sodergren E."/>
            <person name="Birney E."/>
            <person name="Margulies E.H."/>
            <person name="Herrero J."/>
            <person name="Green E.D."/>
            <person name="Haussler D."/>
            <person name="Siepel A."/>
            <person name="Goldman N."/>
            <person name="Pollard K.S."/>
            <person name="Pedersen J.S."/>
            <person name="Lander E.S."/>
            <person name="Kellis M."/>
        </authorList>
    </citation>
    <scope>NUCLEOTIDE SEQUENCE [LARGE SCALE GENOMIC DNA]</scope>
    <source>
        <strain evidence="15">2N</strain>
    </source>
</reference>
<dbReference type="InterPro" id="IPR002073">
    <property type="entry name" value="PDEase_catalytic_dom"/>
</dbReference>
<dbReference type="Pfam" id="PF00233">
    <property type="entry name" value="PDEase_I"/>
    <property type="match status" value="1"/>
</dbReference>
<feature type="binding site" evidence="11">
    <location>
        <position position="380"/>
    </location>
    <ligand>
        <name>Zn(2+)</name>
        <dbReference type="ChEBI" id="CHEBI:29105"/>
        <label>1</label>
    </ligand>
</feature>
<feature type="binding site" evidence="11">
    <location>
        <position position="379"/>
    </location>
    <ligand>
        <name>Zn(2+)</name>
        <dbReference type="ChEBI" id="CHEBI:29105"/>
        <label>1</label>
    </ligand>
</feature>
<feature type="binding site" evidence="11">
    <location>
        <position position="485"/>
    </location>
    <ligand>
        <name>Zn(2+)</name>
        <dbReference type="ChEBI" id="CHEBI:29105"/>
        <label>1</label>
    </ligand>
</feature>
<accession>A0A286X9I1</accession>
<evidence type="ECO:0000256" key="3">
    <source>
        <dbReference type="ARBA" id="ARBA00009517"/>
    </source>
</evidence>
<comment type="cofactor">
    <cofactor evidence="1">
        <name>Mn(2+)</name>
        <dbReference type="ChEBI" id="CHEBI:29035"/>
    </cofactor>
</comment>
<dbReference type="AlphaFoldDB" id="A0A286X9I1"/>
<feature type="binding site" evidence="11">
    <location>
        <position position="344"/>
    </location>
    <ligand>
        <name>Zn(2+)</name>
        <dbReference type="ChEBI" id="CHEBI:29105"/>
        <label>1</label>
    </ligand>
</feature>
<feature type="compositionally biased region" description="Polar residues" evidence="12">
    <location>
        <begin position="230"/>
        <end position="239"/>
    </location>
</feature>
<evidence type="ECO:0000313" key="14">
    <source>
        <dbReference type="Ensembl" id="ENSCPOP00000022086.1"/>
    </source>
</evidence>
<dbReference type="PANTHER" id="PTHR11347">
    <property type="entry name" value="CYCLIC NUCLEOTIDE PHOSPHODIESTERASE"/>
    <property type="match status" value="1"/>
</dbReference>
<organism evidence="14 15">
    <name type="scientific">Cavia porcellus</name>
    <name type="common">Guinea pig</name>
    <dbReference type="NCBI Taxonomy" id="10141"/>
    <lineage>
        <taxon>Eukaryota</taxon>
        <taxon>Metazoa</taxon>
        <taxon>Chordata</taxon>
        <taxon>Craniata</taxon>
        <taxon>Vertebrata</taxon>
        <taxon>Euteleostomi</taxon>
        <taxon>Mammalia</taxon>
        <taxon>Eutheria</taxon>
        <taxon>Euarchontoglires</taxon>
        <taxon>Glires</taxon>
        <taxon>Rodentia</taxon>
        <taxon>Hystricomorpha</taxon>
        <taxon>Caviidae</taxon>
        <taxon>Cavia</taxon>
    </lineage>
</organism>
<dbReference type="Gene3D" id="1.10.1300.10">
    <property type="entry name" value="3'5'-cyclic nucleotide phosphodiesterase, catalytic domain"/>
    <property type="match status" value="1"/>
</dbReference>
<evidence type="ECO:0000256" key="1">
    <source>
        <dbReference type="ARBA" id="ARBA00001936"/>
    </source>
</evidence>
<dbReference type="PRINTS" id="PR00387">
    <property type="entry name" value="PDIESTERASE1"/>
</dbReference>
<dbReference type="InParanoid" id="A0A286X9I1"/>
<dbReference type="Pfam" id="PF18100">
    <property type="entry name" value="PDE4_UCR"/>
    <property type="match status" value="1"/>
</dbReference>